<proteinExistence type="predicted"/>
<evidence type="ECO:0000313" key="2">
    <source>
        <dbReference type="EMBL" id="KAK0371306.1"/>
    </source>
</evidence>
<gene>
    <name evidence="2" type="ORF">CLIM01_11329</name>
</gene>
<reference evidence="2" key="1">
    <citation type="submission" date="2023-04" db="EMBL/GenBank/DDBJ databases">
        <title>Colletotrichum limetticola genome sequence.</title>
        <authorList>
            <person name="Baroncelli R."/>
        </authorList>
    </citation>
    <scope>NUCLEOTIDE SEQUENCE</scope>
    <source>
        <strain evidence="2">KLA-Anderson</strain>
    </source>
</reference>
<feature type="compositionally biased region" description="Polar residues" evidence="1">
    <location>
        <begin position="248"/>
        <end position="267"/>
    </location>
</feature>
<name>A0ABQ9PHQ8_9PEZI</name>
<organism evidence="2 3">
    <name type="scientific">Colletotrichum limetticola</name>
    <dbReference type="NCBI Taxonomy" id="1209924"/>
    <lineage>
        <taxon>Eukaryota</taxon>
        <taxon>Fungi</taxon>
        <taxon>Dikarya</taxon>
        <taxon>Ascomycota</taxon>
        <taxon>Pezizomycotina</taxon>
        <taxon>Sordariomycetes</taxon>
        <taxon>Hypocreomycetidae</taxon>
        <taxon>Glomerellales</taxon>
        <taxon>Glomerellaceae</taxon>
        <taxon>Colletotrichum</taxon>
        <taxon>Colletotrichum acutatum species complex</taxon>
    </lineage>
</organism>
<dbReference type="EMBL" id="JARUPT010000456">
    <property type="protein sequence ID" value="KAK0371306.1"/>
    <property type="molecule type" value="Genomic_DNA"/>
</dbReference>
<dbReference type="Proteomes" id="UP001169217">
    <property type="component" value="Unassembled WGS sequence"/>
</dbReference>
<evidence type="ECO:0000313" key="3">
    <source>
        <dbReference type="Proteomes" id="UP001169217"/>
    </source>
</evidence>
<feature type="region of interest" description="Disordered" evidence="1">
    <location>
        <begin position="135"/>
        <end position="377"/>
    </location>
</feature>
<comment type="caution">
    <text evidence="2">The sequence shown here is derived from an EMBL/GenBank/DDBJ whole genome shotgun (WGS) entry which is preliminary data.</text>
</comment>
<keyword evidence="3" id="KW-1185">Reference proteome</keyword>
<feature type="compositionally biased region" description="Basic and acidic residues" evidence="1">
    <location>
        <begin position="157"/>
        <end position="173"/>
    </location>
</feature>
<feature type="compositionally biased region" description="Polar residues" evidence="1">
    <location>
        <begin position="316"/>
        <end position="337"/>
    </location>
</feature>
<accession>A0ABQ9PHQ8</accession>
<evidence type="ECO:0000256" key="1">
    <source>
        <dbReference type="SAM" id="MobiDB-lite"/>
    </source>
</evidence>
<protein>
    <submittedName>
        <fullName evidence="2">Uncharacterized protein</fullName>
    </submittedName>
</protein>
<feature type="compositionally biased region" description="Basic and acidic residues" evidence="1">
    <location>
        <begin position="222"/>
        <end position="236"/>
    </location>
</feature>
<sequence length="377" mass="41803">MPASLTPKRINPMDQEWSRRVKPEFRDLGPLVDEWHTMFNTMPVSVLSSEEFIDVAIDVASQAGNRQDIEKLLADQHRKRCQSVKHTLNNIAHHSIYEKPPSPARMLDAALEVSQSCSLYSFFRFVQGAISGWKDDEREEGHPHASSVSGFDGNEAENERTHDGTTDDGRDAFAYENSHPLELDSLPEWDSRNGNWQDEERVTECTDEGASESSDRLSPPAVEHDCASTKEAEAREVLTACADPPSEVPNQTKEIPLAGSTSPNTRSLLPRLTDNAPLDAGLPLDTDSPAPTKSPLLEAVQPMTPKRSPDHDDGNPVSTSDLHPDTTLPQSEVQQDSHVQHGVVATTPASRRKRSLPESLDADADDEQRPCWKRKRL</sequence>